<reference evidence="2" key="1">
    <citation type="submission" date="2023-06" db="EMBL/GenBank/DDBJ databases">
        <authorList>
            <person name="Noh H."/>
        </authorList>
    </citation>
    <scope>NUCLEOTIDE SEQUENCE</scope>
    <source>
        <strain evidence="2">DUCC20226</strain>
    </source>
</reference>
<feature type="compositionally biased region" description="Basic and acidic residues" evidence="1">
    <location>
        <begin position="98"/>
        <end position="107"/>
    </location>
</feature>
<keyword evidence="3" id="KW-1185">Reference proteome</keyword>
<dbReference type="EMBL" id="JAUJFL010000006">
    <property type="protein sequence ID" value="KAK2601011.1"/>
    <property type="molecule type" value="Genomic_DNA"/>
</dbReference>
<feature type="compositionally biased region" description="Basic and acidic residues" evidence="1">
    <location>
        <begin position="240"/>
        <end position="270"/>
    </location>
</feature>
<evidence type="ECO:0008006" key="4">
    <source>
        <dbReference type="Google" id="ProtNLM"/>
    </source>
</evidence>
<feature type="compositionally biased region" description="Basic and acidic residues" evidence="1">
    <location>
        <begin position="347"/>
        <end position="374"/>
    </location>
</feature>
<protein>
    <recommendedName>
        <fullName evidence="4">Pre-mRNA-splicing factor 38B</fullName>
    </recommendedName>
</protein>
<evidence type="ECO:0000313" key="3">
    <source>
        <dbReference type="Proteomes" id="UP001265746"/>
    </source>
</evidence>
<dbReference type="Proteomes" id="UP001265746">
    <property type="component" value="Unassembled WGS sequence"/>
</dbReference>
<dbReference type="PANTHER" id="PTHR40132">
    <property type="entry name" value="PRE-MRNA-SPLICING FACTOR 38B"/>
    <property type="match status" value="1"/>
</dbReference>
<feature type="compositionally biased region" description="Basic and acidic residues" evidence="1">
    <location>
        <begin position="173"/>
        <end position="198"/>
    </location>
</feature>
<proteinExistence type="predicted"/>
<dbReference type="PANTHER" id="PTHR40132:SF1">
    <property type="entry name" value="PRE-MRNA-SPLICING FACTOR 38B"/>
    <property type="match status" value="1"/>
</dbReference>
<feature type="compositionally biased region" description="Basic and acidic residues" evidence="1">
    <location>
        <begin position="149"/>
        <end position="163"/>
    </location>
</feature>
<feature type="compositionally biased region" description="Basic and acidic residues" evidence="1">
    <location>
        <begin position="310"/>
        <end position="320"/>
    </location>
</feature>
<feature type="compositionally biased region" description="Basic residues" evidence="1">
    <location>
        <begin position="218"/>
        <end position="239"/>
    </location>
</feature>
<feature type="region of interest" description="Disordered" evidence="1">
    <location>
        <begin position="347"/>
        <end position="399"/>
    </location>
</feature>
<evidence type="ECO:0000256" key="1">
    <source>
        <dbReference type="SAM" id="MobiDB-lite"/>
    </source>
</evidence>
<name>A0AAD9S8G2_PHOAM</name>
<comment type="caution">
    <text evidence="2">The sequence shown here is derived from an EMBL/GenBank/DDBJ whole genome shotgun (WGS) entry which is preliminary data.</text>
</comment>
<feature type="compositionally biased region" description="Basic and acidic residues" evidence="1">
    <location>
        <begin position="381"/>
        <end position="399"/>
    </location>
</feature>
<feature type="region of interest" description="Disordered" evidence="1">
    <location>
        <begin position="98"/>
        <end position="328"/>
    </location>
</feature>
<evidence type="ECO:0000313" key="2">
    <source>
        <dbReference type="EMBL" id="KAK2601011.1"/>
    </source>
</evidence>
<dbReference type="AlphaFoldDB" id="A0AAD9S8G2"/>
<gene>
    <name evidence="2" type="ORF">N8I77_010494</name>
</gene>
<sequence>MLFWTNRILHCALLTMGNDDFLTDEHVADLLAKEAKDCSLKYSTMGMEAYTSSPSSSRPANKAKPNTRFLRNIIKGTEHHNKTLTAKELADSQARLKELADTEEEKRRKYKPTATEIRGRQLGNIAALLQGQPAQKRKRATPTEEDITDLQKARAAEDARRLADTAAARKRNRDKDGRRRRSLERYDARKGQDGSGKDRARRANTSSGDEDRGVDDRKRRHRSRSPKSSSRKHRYRSPLRGKEKERSVRRTSNRRDDSTDPADKSSRRADNEDEDADSDPLEDLIGPAPPPKMPRGRGALRRVAGMDSRFSSDYDPKSDVQMETEDGRDDWDDALEALRDRARYRQQGADRLREAGFNEDQIKKWEKGDEKSIDDVQWTKAGEKREWDRGKDDDQTIDD</sequence>
<accession>A0AAD9S8G2</accession>
<feature type="compositionally biased region" description="Acidic residues" evidence="1">
    <location>
        <begin position="271"/>
        <end position="282"/>
    </location>
</feature>
<organism evidence="2 3">
    <name type="scientific">Phomopsis amygdali</name>
    <name type="common">Fusicoccum amygdali</name>
    <dbReference type="NCBI Taxonomy" id="1214568"/>
    <lineage>
        <taxon>Eukaryota</taxon>
        <taxon>Fungi</taxon>
        <taxon>Dikarya</taxon>
        <taxon>Ascomycota</taxon>
        <taxon>Pezizomycotina</taxon>
        <taxon>Sordariomycetes</taxon>
        <taxon>Sordariomycetidae</taxon>
        <taxon>Diaporthales</taxon>
        <taxon>Diaporthaceae</taxon>
        <taxon>Diaporthe</taxon>
    </lineage>
</organism>